<reference evidence="8 9" key="1">
    <citation type="submission" date="2019-04" db="EMBL/GenBank/DDBJ databases">
        <title>Comparative genomics and transcriptomics to analyze fruiting body development in filamentous ascomycetes.</title>
        <authorList>
            <consortium name="DOE Joint Genome Institute"/>
            <person name="Lutkenhaus R."/>
            <person name="Traeger S."/>
            <person name="Breuer J."/>
            <person name="Kuo A."/>
            <person name="Lipzen A."/>
            <person name="Pangilinan J."/>
            <person name="Dilworth D."/>
            <person name="Sandor L."/>
            <person name="Poggeler S."/>
            <person name="Barry K."/>
            <person name="Grigoriev I.V."/>
            <person name="Nowrousian M."/>
        </authorList>
    </citation>
    <scope>NUCLEOTIDE SEQUENCE [LARGE SCALE GENOMIC DNA]</scope>
    <source>
        <strain evidence="8 9">CBS 389.68</strain>
    </source>
</reference>
<dbReference type="Proteomes" id="UP000298138">
    <property type="component" value="Unassembled WGS sequence"/>
</dbReference>
<evidence type="ECO:0000256" key="2">
    <source>
        <dbReference type="ARBA" id="ARBA00022630"/>
    </source>
</evidence>
<dbReference type="AlphaFoldDB" id="A0A4S2MUY1"/>
<dbReference type="PANTHER" id="PTHR43706:SF17">
    <property type="entry name" value="NADH DEHYDROGENASE (EUROFUNG)"/>
    <property type="match status" value="1"/>
</dbReference>
<dbReference type="InParanoid" id="A0A4S2MUY1"/>
<accession>A0A4S2MUY1</accession>
<evidence type="ECO:0000259" key="6">
    <source>
        <dbReference type="Pfam" id="PF07992"/>
    </source>
</evidence>
<dbReference type="InterPro" id="IPR023753">
    <property type="entry name" value="FAD/NAD-binding_dom"/>
</dbReference>
<comment type="similarity">
    <text evidence="1">Belongs to the NADH dehydrogenase family.</text>
</comment>
<dbReference type="STRING" id="341454.A0A4S2MUY1"/>
<feature type="non-terminal residue" evidence="8">
    <location>
        <position position="1"/>
    </location>
</feature>
<proteinExistence type="inferred from homology"/>
<keyword evidence="5" id="KW-0520">NAD</keyword>
<dbReference type="PANTHER" id="PTHR43706">
    <property type="entry name" value="NADH DEHYDROGENASE"/>
    <property type="match status" value="1"/>
</dbReference>
<dbReference type="Pfam" id="PF22366">
    <property type="entry name" value="NDH2_C"/>
    <property type="match status" value="1"/>
</dbReference>
<dbReference type="Gene3D" id="3.50.50.100">
    <property type="match status" value="1"/>
</dbReference>
<dbReference type="OrthoDB" id="9992747at2759"/>
<evidence type="ECO:0000256" key="5">
    <source>
        <dbReference type="ARBA" id="ARBA00023027"/>
    </source>
</evidence>
<dbReference type="PRINTS" id="PR00411">
    <property type="entry name" value="PNDRDTASEI"/>
</dbReference>
<evidence type="ECO:0000256" key="3">
    <source>
        <dbReference type="ARBA" id="ARBA00022827"/>
    </source>
</evidence>
<evidence type="ECO:0000313" key="8">
    <source>
        <dbReference type="EMBL" id="TGZ80419.1"/>
    </source>
</evidence>
<evidence type="ECO:0000259" key="7">
    <source>
        <dbReference type="Pfam" id="PF22366"/>
    </source>
</evidence>
<dbReference type="PRINTS" id="PR00368">
    <property type="entry name" value="FADPNR"/>
</dbReference>
<keyword evidence="3" id="KW-0274">FAD</keyword>
<dbReference type="GO" id="GO:0003954">
    <property type="term" value="F:NADH dehydrogenase activity"/>
    <property type="evidence" value="ECO:0007669"/>
    <property type="project" value="InterPro"/>
</dbReference>
<keyword evidence="9" id="KW-1185">Reference proteome</keyword>
<feature type="domain" description="External alternative NADH-ubiquinone oxidoreductase-like C-terminal" evidence="7">
    <location>
        <begin position="401"/>
        <end position="459"/>
    </location>
</feature>
<dbReference type="SUPFAM" id="SSF51905">
    <property type="entry name" value="FAD/NAD(P)-binding domain"/>
    <property type="match status" value="1"/>
</dbReference>
<evidence type="ECO:0000256" key="1">
    <source>
        <dbReference type="ARBA" id="ARBA00005272"/>
    </source>
</evidence>
<name>A0A4S2MUY1_9PEZI</name>
<dbReference type="InterPro" id="IPR036188">
    <property type="entry name" value="FAD/NAD-bd_sf"/>
</dbReference>
<dbReference type="InterPro" id="IPR054585">
    <property type="entry name" value="NDH2-like_C"/>
</dbReference>
<evidence type="ECO:0000313" key="9">
    <source>
        <dbReference type="Proteomes" id="UP000298138"/>
    </source>
</evidence>
<dbReference type="GO" id="GO:0005739">
    <property type="term" value="C:mitochondrion"/>
    <property type="evidence" value="ECO:0007669"/>
    <property type="project" value="UniProtKB-ARBA"/>
</dbReference>
<feature type="domain" description="FAD/NAD(P)-binding" evidence="6">
    <location>
        <begin position="4"/>
        <end position="375"/>
    </location>
</feature>
<sequence>DRERVIILGSGWAGYSLARRLDKSLYQPIIVTPRTYFVFTPLLAGTATGTLEFRTAMESSHNIPGVRAVRGWACNVDISAKTVEVEARVEKHVPTQDAGLETSPNKPVAISRFSRGYNPESESVTPATGNPTRLFNMSYDKLVIAVGCFSQTFNTPGVRENAFFLKDTTDARRIRRRVMDCIEEAALPTTTDERRRQLLHFAVVGGGPTGIEFSAELHDFISEDIYRLAPYLKKYVRITVYDVAPKILSMFDAKLQQYASKHFEREGIVIKTRHHVERVEPDALITKEEGRVPAGLVVWSTGLAPNPFISKGLKGSGISTIERRGQVEVDNHLRALVVDKHGSLVSQDSVFALGDCAAVKGTQLPATAQVASQAAKWLAKSLNAAGKAQEMEREFKFKSMGIMAYLGGWRAITQMESADITGRLAWLIWRGAYLTKSLSWRNKILIPTYWFVNWLLGRDINRF</sequence>
<gene>
    <name evidence="8" type="ORF">EX30DRAFT_307610</name>
</gene>
<keyword evidence="2" id="KW-0285">Flavoprotein</keyword>
<protein>
    <submittedName>
        <fullName evidence="8">FAD/NAD(P)-binding domain-containing protein</fullName>
    </submittedName>
</protein>
<organism evidence="8 9">
    <name type="scientific">Ascodesmis nigricans</name>
    <dbReference type="NCBI Taxonomy" id="341454"/>
    <lineage>
        <taxon>Eukaryota</taxon>
        <taxon>Fungi</taxon>
        <taxon>Dikarya</taxon>
        <taxon>Ascomycota</taxon>
        <taxon>Pezizomycotina</taxon>
        <taxon>Pezizomycetes</taxon>
        <taxon>Pezizales</taxon>
        <taxon>Ascodesmidaceae</taxon>
        <taxon>Ascodesmis</taxon>
    </lineage>
</organism>
<dbReference type="EMBL" id="ML220125">
    <property type="protein sequence ID" value="TGZ80419.1"/>
    <property type="molecule type" value="Genomic_DNA"/>
</dbReference>
<keyword evidence="4" id="KW-0560">Oxidoreductase</keyword>
<dbReference type="Pfam" id="PF07992">
    <property type="entry name" value="Pyr_redox_2"/>
    <property type="match status" value="1"/>
</dbReference>
<dbReference type="InterPro" id="IPR045024">
    <property type="entry name" value="NDH-2"/>
</dbReference>
<evidence type="ECO:0000256" key="4">
    <source>
        <dbReference type="ARBA" id="ARBA00023002"/>
    </source>
</evidence>